<feature type="domain" description="T6SS Phospholipase effector Tle1-like catalytic" evidence="2">
    <location>
        <begin position="122"/>
        <end position="278"/>
    </location>
</feature>
<dbReference type="Pfam" id="PF09994">
    <property type="entry name" value="T6SS_Tle1-like_cat"/>
    <property type="match status" value="1"/>
</dbReference>
<dbReference type="SUPFAM" id="SSF52540">
    <property type="entry name" value="P-loop containing nucleoside triphosphate hydrolases"/>
    <property type="match status" value="1"/>
</dbReference>
<dbReference type="InterPro" id="IPR018712">
    <property type="entry name" value="Tle1-like_cat"/>
</dbReference>
<proteinExistence type="predicted"/>
<accession>A0A8H6JMM8</accession>
<reference evidence="3" key="1">
    <citation type="journal article" date="2020" name="Phytopathology">
        <title>Genome Sequence Resources of Colletotrichum truncatum, C. plurivorum, C. musicola, and C. sojae: Four Species Pathogenic to Soybean (Glycine max).</title>
        <authorList>
            <person name="Rogerio F."/>
            <person name="Boufleur T.R."/>
            <person name="Ciampi-Guillardi M."/>
            <person name="Sukno S.A."/>
            <person name="Thon M.R."/>
            <person name="Massola Junior N.S."/>
            <person name="Baroncelli R."/>
        </authorList>
    </citation>
    <scope>NUCLEOTIDE SEQUENCE</scope>
    <source>
        <strain evidence="3">LFN00145</strain>
    </source>
</reference>
<evidence type="ECO:0000259" key="2">
    <source>
        <dbReference type="Pfam" id="PF09994"/>
    </source>
</evidence>
<feature type="region of interest" description="Disordered" evidence="1">
    <location>
        <begin position="930"/>
        <end position="969"/>
    </location>
</feature>
<name>A0A8H6JMM8_9PEZI</name>
<dbReference type="InterPro" id="IPR027417">
    <property type="entry name" value="P-loop_NTPase"/>
</dbReference>
<comment type="caution">
    <text evidence="3">The sequence shown here is derived from an EMBL/GenBank/DDBJ whole genome shotgun (WGS) entry which is preliminary data.</text>
</comment>
<sequence length="969" mass="107369">MEHGTTLMDRNVSSTSAQGRPRPELEYLLTKGSGRGCGNQSNVFRIFASVQDGIVNDEDGNRINQFNGGITGHGCAEQIREVFTVSKTGKERTPLVLIRDKYSYKQINSEQDESWSNTNASADVVRGVAALLHRFTHKNTPKRTNTAIWRQFANLLSLKSVKKGTTNGQEFLLKLEKGQAPPRIKFLGIFDTVKQISAEEELDVDITDTSFIEHARHALALNEKRVFFPILHFESSNSGARSGEGRDHLEAWFVGAHADMGGGAQHDGLSLYPLQWMLIESKAQGLVLKYNPPNFIKGLMQDPLKLAFPSPPGLATPVVSTDAAPEAEPEPWTFQYSNKVKVTMFDLRSSHRHGNLQSIPRNKLTKKKDGEQPEPRHVVIINQGLFDELSLGRREVFGSDNFGTLQGYRSDSSSGIIIHPSVYFLPETYATLGIRDALEEYLDHLERFREKASLTCVSKRIGSTFDPWVQEFMPKSSTSCRILVCGLTGVGKSTLLNRVFGIQMTQESSARCGEHNIEHAFETDKHPGIIIHASEGFQAGNDTEVTEFKRSLKLRSKNSEISKNLHAIWLCIETDSDRPVQVALASVLKEVATIAPTTPIIVVGTKEDKHLQLHSVEHGVEMAENSSTVSLLHEEELLVIRQTMFKTEFESHKKTRPFWDDLDVKFAFVSKDDEASIRSLVRLTMGSLNDPEVLNAMGRAQVVDIEAKIDQAVDRTLKLLKAAVSSATFGAGLVVANTVAAPTISRVLCNEIAHECFGIPKANLLRIDNILAGVVWKNLAPFMAQSLTQSTITWSCVACLTFFTGVGGIPLAVAAPLLEAPAAARMIIKCACDLILILEQAFRDGGKSVNRQTIRQVAKMYVKSEVDVTEGNVKIHKPRRRAVHGKINELIPLISSLFMDAYQKKSVSKYREDIRKILTDYKFQVPIGAVHHSDDDSTGENSTDTDRASVPEDREDIDQFMSEPIALSG</sequence>
<dbReference type="Gene3D" id="3.40.50.300">
    <property type="entry name" value="P-loop containing nucleotide triphosphate hydrolases"/>
    <property type="match status" value="1"/>
</dbReference>
<dbReference type="PANTHER" id="PTHR33840">
    <property type="match status" value="1"/>
</dbReference>
<evidence type="ECO:0000313" key="4">
    <source>
        <dbReference type="Proteomes" id="UP000654918"/>
    </source>
</evidence>
<protein>
    <recommendedName>
        <fullName evidence="2">T6SS Phospholipase effector Tle1-like catalytic domain-containing protein</fullName>
    </recommendedName>
</protein>
<dbReference type="Proteomes" id="UP000654918">
    <property type="component" value="Unassembled WGS sequence"/>
</dbReference>
<feature type="region of interest" description="Disordered" evidence="1">
    <location>
        <begin position="1"/>
        <end position="23"/>
    </location>
</feature>
<evidence type="ECO:0000256" key="1">
    <source>
        <dbReference type="SAM" id="MobiDB-lite"/>
    </source>
</evidence>
<dbReference type="AlphaFoldDB" id="A0A8H6JMM8"/>
<organism evidence="3 4">
    <name type="scientific">Colletotrichum plurivorum</name>
    <dbReference type="NCBI Taxonomy" id="2175906"/>
    <lineage>
        <taxon>Eukaryota</taxon>
        <taxon>Fungi</taxon>
        <taxon>Dikarya</taxon>
        <taxon>Ascomycota</taxon>
        <taxon>Pezizomycotina</taxon>
        <taxon>Sordariomycetes</taxon>
        <taxon>Hypocreomycetidae</taxon>
        <taxon>Glomerellales</taxon>
        <taxon>Glomerellaceae</taxon>
        <taxon>Colletotrichum</taxon>
        <taxon>Colletotrichum orchidearum species complex</taxon>
    </lineage>
</organism>
<gene>
    <name evidence="3" type="ORF">CPLU01_14081</name>
</gene>
<feature type="region of interest" description="Disordered" evidence="1">
    <location>
        <begin position="353"/>
        <end position="373"/>
    </location>
</feature>
<dbReference type="PANTHER" id="PTHR33840:SF1">
    <property type="entry name" value="TLE1 PHOSPHOLIPASE DOMAIN-CONTAINING PROTEIN"/>
    <property type="match status" value="1"/>
</dbReference>
<keyword evidence="4" id="KW-1185">Reference proteome</keyword>
<dbReference type="EMBL" id="WIGO01000352">
    <property type="protein sequence ID" value="KAF6815653.1"/>
    <property type="molecule type" value="Genomic_DNA"/>
</dbReference>
<evidence type="ECO:0000313" key="3">
    <source>
        <dbReference type="EMBL" id="KAF6815653.1"/>
    </source>
</evidence>